<evidence type="ECO:0000256" key="5">
    <source>
        <dbReference type="ARBA" id="ARBA00022692"/>
    </source>
</evidence>
<keyword evidence="4 9" id="KW-0808">Transferase</keyword>
<evidence type="ECO:0000256" key="4">
    <source>
        <dbReference type="ARBA" id="ARBA00022679"/>
    </source>
</evidence>
<keyword evidence="7 8" id="KW-0472">Membrane</keyword>
<evidence type="ECO:0000256" key="2">
    <source>
        <dbReference type="ARBA" id="ARBA00022475"/>
    </source>
</evidence>
<gene>
    <name evidence="9" type="ORF">SAMN04487988_103100</name>
</gene>
<dbReference type="RefSeq" id="WP_092789562.1">
    <property type="nucleotide sequence ID" value="NZ_FOPC01000003.1"/>
</dbReference>
<feature type="transmembrane region" description="Helical" evidence="8">
    <location>
        <begin position="113"/>
        <end position="130"/>
    </location>
</feature>
<evidence type="ECO:0000256" key="1">
    <source>
        <dbReference type="ARBA" id="ARBA00004651"/>
    </source>
</evidence>
<dbReference type="GO" id="GO:0005886">
    <property type="term" value="C:plasma membrane"/>
    <property type="evidence" value="ECO:0007669"/>
    <property type="project" value="UniProtKB-SubCell"/>
</dbReference>
<keyword evidence="6 8" id="KW-1133">Transmembrane helix</keyword>
<evidence type="ECO:0000313" key="9">
    <source>
        <dbReference type="EMBL" id="SFG36285.1"/>
    </source>
</evidence>
<name>A0A1I2R6C0_9BACT</name>
<feature type="transmembrane region" description="Helical" evidence="8">
    <location>
        <begin position="21"/>
        <end position="42"/>
    </location>
</feature>
<evidence type="ECO:0000256" key="8">
    <source>
        <dbReference type="SAM" id="Phobius"/>
    </source>
</evidence>
<protein>
    <submittedName>
        <fullName evidence="9">4-amino-4-deoxy-L-arabinose transferase</fullName>
    </submittedName>
</protein>
<organism evidence="9 10">
    <name type="scientific">Algoriphagus hitonicola</name>
    <dbReference type="NCBI Taxonomy" id="435880"/>
    <lineage>
        <taxon>Bacteria</taxon>
        <taxon>Pseudomonadati</taxon>
        <taxon>Bacteroidota</taxon>
        <taxon>Cytophagia</taxon>
        <taxon>Cytophagales</taxon>
        <taxon>Cyclobacteriaceae</taxon>
        <taxon>Algoriphagus</taxon>
    </lineage>
</organism>
<evidence type="ECO:0000256" key="7">
    <source>
        <dbReference type="ARBA" id="ARBA00023136"/>
    </source>
</evidence>
<evidence type="ECO:0000256" key="3">
    <source>
        <dbReference type="ARBA" id="ARBA00022676"/>
    </source>
</evidence>
<dbReference type="Proteomes" id="UP000199642">
    <property type="component" value="Unassembled WGS sequence"/>
</dbReference>
<proteinExistence type="predicted"/>
<feature type="transmembrane region" description="Helical" evidence="8">
    <location>
        <begin position="297"/>
        <end position="317"/>
    </location>
</feature>
<dbReference type="AlphaFoldDB" id="A0A1I2R6C0"/>
<comment type="subcellular location">
    <subcellularLocation>
        <location evidence="1">Cell membrane</location>
        <topology evidence="1">Multi-pass membrane protein</topology>
    </subcellularLocation>
</comment>
<keyword evidence="3" id="KW-0328">Glycosyltransferase</keyword>
<evidence type="ECO:0000313" key="10">
    <source>
        <dbReference type="Proteomes" id="UP000199642"/>
    </source>
</evidence>
<dbReference type="OrthoDB" id="828203at2"/>
<feature type="transmembrane region" description="Helical" evidence="8">
    <location>
        <begin position="73"/>
        <end position="106"/>
    </location>
</feature>
<keyword evidence="5 8" id="KW-0812">Transmembrane</keyword>
<sequence>MKIQAGNLRNKIEVQRKKWTFGLFGLVFLGLYWWLGFDGITFSDDVYYMLAGKEFWMGDFQVNEHHFSSRWGAYIPAGLMGLIFGFSPQAMSLVSLLSYGISLILLLKILPKGHSPFILSIWFITQVYFLHFLTKVYPDSLLVVCVALTFFAAIRRKEQPILGGILMSLALFIGFISKETIVFLFPFPFLLLYVDQKSNKLVWRFYLSLVVTGLIFLSLYLSYFWLAFGDPFYRISSINAGHYISEFTYADKGLGAIVERLTITPFLTFVERNYWPWLVFALPGLVRSLNSKNEKGFEVGLGFLLLLIGFWFMSSTLDFYNPIYLNPRHLIILIPALAYLISLGWESWVFSRKWKQALTTLLLMGIGLALFQNDLKNTAFLLAFIPVIWIQKIKIQTIFLGGLLILPTLFSVYYQKQVKDYSYFINTFNESIQSIDKEEIILVNNFVYFSRNMLFPDENQTQNWVAIEKLDSLKSIAPKQLKVMIYDYYLHAYPKESEDVKELEKWLQSDYQLTGRIDRKPVEIREYSKRSD</sequence>
<dbReference type="GO" id="GO:0016763">
    <property type="term" value="F:pentosyltransferase activity"/>
    <property type="evidence" value="ECO:0007669"/>
    <property type="project" value="TreeGrafter"/>
</dbReference>
<feature type="transmembrane region" description="Helical" evidence="8">
    <location>
        <begin position="357"/>
        <end position="373"/>
    </location>
</feature>
<dbReference type="InterPro" id="IPR050297">
    <property type="entry name" value="LipidA_mod_glycosyltrf_83"/>
</dbReference>
<accession>A0A1I2R6C0</accession>
<dbReference type="PANTHER" id="PTHR33908:SF11">
    <property type="entry name" value="MEMBRANE PROTEIN"/>
    <property type="match status" value="1"/>
</dbReference>
<feature type="transmembrane region" description="Helical" evidence="8">
    <location>
        <begin position="393"/>
        <end position="414"/>
    </location>
</feature>
<feature type="transmembrane region" description="Helical" evidence="8">
    <location>
        <begin position="205"/>
        <end position="228"/>
    </location>
</feature>
<reference evidence="10" key="1">
    <citation type="submission" date="2016-10" db="EMBL/GenBank/DDBJ databases">
        <authorList>
            <person name="Varghese N."/>
            <person name="Submissions S."/>
        </authorList>
    </citation>
    <scope>NUCLEOTIDE SEQUENCE [LARGE SCALE GENOMIC DNA]</scope>
    <source>
        <strain evidence="10">DSM 19315</strain>
    </source>
</reference>
<feature type="transmembrane region" description="Helical" evidence="8">
    <location>
        <begin position="136"/>
        <end position="154"/>
    </location>
</feature>
<feature type="transmembrane region" description="Helical" evidence="8">
    <location>
        <begin position="329"/>
        <end position="350"/>
    </location>
</feature>
<keyword evidence="2" id="KW-1003">Cell membrane</keyword>
<dbReference type="GO" id="GO:0009103">
    <property type="term" value="P:lipopolysaccharide biosynthetic process"/>
    <property type="evidence" value="ECO:0007669"/>
    <property type="project" value="UniProtKB-ARBA"/>
</dbReference>
<dbReference type="PANTHER" id="PTHR33908">
    <property type="entry name" value="MANNOSYLTRANSFERASE YKCB-RELATED"/>
    <property type="match status" value="1"/>
</dbReference>
<keyword evidence="10" id="KW-1185">Reference proteome</keyword>
<dbReference type="EMBL" id="FOPC01000003">
    <property type="protein sequence ID" value="SFG36285.1"/>
    <property type="molecule type" value="Genomic_DNA"/>
</dbReference>
<evidence type="ECO:0000256" key="6">
    <source>
        <dbReference type="ARBA" id="ARBA00022989"/>
    </source>
</evidence>
<feature type="transmembrane region" description="Helical" evidence="8">
    <location>
        <begin position="161"/>
        <end position="185"/>
    </location>
</feature>